<dbReference type="PANTHER" id="PTHR35024">
    <property type="entry name" value="HYPOTHETICAL CYTOSOLIC PROTEIN"/>
    <property type="match status" value="1"/>
</dbReference>
<evidence type="ECO:0000256" key="1">
    <source>
        <dbReference type="ARBA" id="ARBA00044755"/>
    </source>
</evidence>
<dbReference type="InterPro" id="IPR007607">
    <property type="entry name" value="BacA/B"/>
</dbReference>
<sequence>MFKKKSPGVSQAKLATLIAHDVQIAGNLEFSDGLRMDGHVKGNVTGRPGEQTLLVVSDQGSITGNVNAYDIVINGTITGDVTVEHFVELQSNAHVNGNIYYQQLRMDVGASVEGKLTKRDNTLAPQAAQTAQARLTSDLTSDYSHSET</sequence>
<dbReference type="PANTHER" id="PTHR35024:SF4">
    <property type="entry name" value="POLYMER-FORMING CYTOSKELETAL PROTEIN"/>
    <property type="match status" value="1"/>
</dbReference>
<protein>
    <submittedName>
        <fullName evidence="2">Polymer-forming cytoskeletal</fullName>
    </submittedName>
</protein>
<name>A0A158HIM5_9BURK</name>
<dbReference type="Pfam" id="PF04519">
    <property type="entry name" value="Bactofilin"/>
    <property type="match status" value="1"/>
</dbReference>
<dbReference type="EMBL" id="FCOK02000031">
    <property type="protein sequence ID" value="SAL44215.1"/>
    <property type="molecule type" value="Genomic_DNA"/>
</dbReference>
<dbReference type="RefSeq" id="WP_062088578.1">
    <property type="nucleotide sequence ID" value="NZ_FCOK02000031.1"/>
</dbReference>
<organism evidence="2 3">
    <name type="scientific">Caballeronia udeis</name>
    <dbReference type="NCBI Taxonomy" id="1232866"/>
    <lineage>
        <taxon>Bacteria</taxon>
        <taxon>Pseudomonadati</taxon>
        <taxon>Pseudomonadota</taxon>
        <taxon>Betaproteobacteria</taxon>
        <taxon>Burkholderiales</taxon>
        <taxon>Burkholderiaceae</taxon>
        <taxon>Caballeronia</taxon>
    </lineage>
</organism>
<reference evidence="2 3" key="1">
    <citation type="submission" date="2016-01" db="EMBL/GenBank/DDBJ databases">
        <authorList>
            <person name="Oliw E.H."/>
        </authorList>
    </citation>
    <scope>NUCLEOTIDE SEQUENCE [LARGE SCALE GENOMIC DNA]</scope>
    <source>
        <strain evidence="2">LMG 27134</strain>
    </source>
</reference>
<dbReference type="OrthoDB" id="8903691at2"/>
<evidence type="ECO:0000313" key="2">
    <source>
        <dbReference type="EMBL" id="SAL44215.1"/>
    </source>
</evidence>
<dbReference type="AlphaFoldDB" id="A0A158HIM5"/>
<evidence type="ECO:0000313" key="3">
    <source>
        <dbReference type="Proteomes" id="UP000054683"/>
    </source>
</evidence>
<gene>
    <name evidence="2" type="ORF">AWB69_04478</name>
</gene>
<accession>A0A158HIM5</accession>
<proteinExistence type="inferred from homology"/>
<dbReference type="Proteomes" id="UP000054683">
    <property type="component" value="Unassembled WGS sequence"/>
</dbReference>
<comment type="similarity">
    <text evidence="1">Belongs to the bactofilin family.</text>
</comment>